<accession>A0A3Q9BL09</accession>
<proteinExistence type="predicted"/>
<organism evidence="3 4">
    <name type="scientific">Jeotgalibaca ciconiae</name>
    <dbReference type="NCBI Taxonomy" id="2496265"/>
    <lineage>
        <taxon>Bacteria</taxon>
        <taxon>Bacillati</taxon>
        <taxon>Bacillota</taxon>
        <taxon>Bacilli</taxon>
        <taxon>Lactobacillales</taxon>
        <taxon>Carnobacteriaceae</taxon>
        <taxon>Jeotgalibaca</taxon>
    </lineage>
</organism>
<gene>
    <name evidence="3" type="ORF">EJN90_09585</name>
</gene>
<keyword evidence="1" id="KW-0472">Membrane</keyword>
<keyword evidence="1" id="KW-0812">Transmembrane</keyword>
<evidence type="ECO:0000259" key="2">
    <source>
        <dbReference type="Pfam" id="PF09851"/>
    </source>
</evidence>
<evidence type="ECO:0000313" key="4">
    <source>
        <dbReference type="Proteomes" id="UP000273326"/>
    </source>
</evidence>
<protein>
    <submittedName>
        <fullName evidence="3">SHOCT domain-containing protein</fullName>
    </submittedName>
</protein>
<dbReference type="Proteomes" id="UP000273326">
    <property type="component" value="Chromosome"/>
</dbReference>
<dbReference type="InterPro" id="IPR018649">
    <property type="entry name" value="SHOCT"/>
</dbReference>
<dbReference type="Pfam" id="PF09851">
    <property type="entry name" value="SHOCT"/>
    <property type="match status" value="1"/>
</dbReference>
<name>A0A3Q9BL09_9LACT</name>
<evidence type="ECO:0000313" key="3">
    <source>
        <dbReference type="EMBL" id="AZP04870.1"/>
    </source>
</evidence>
<feature type="domain" description="SHOCT" evidence="2">
    <location>
        <begin position="49"/>
        <end position="75"/>
    </location>
</feature>
<dbReference type="EMBL" id="CP034465">
    <property type="protein sequence ID" value="AZP04870.1"/>
    <property type="molecule type" value="Genomic_DNA"/>
</dbReference>
<keyword evidence="1" id="KW-1133">Transmembrane helix</keyword>
<dbReference type="OrthoDB" id="2456654at2"/>
<dbReference type="AlphaFoldDB" id="A0A3Q9BL09"/>
<reference evidence="4" key="1">
    <citation type="submission" date="2018-12" db="EMBL/GenBank/DDBJ databases">
        <title>Complete genome sequencing of Jeotgalibaca sp. H21T32.</title>
        <authorList>
            <person name="Bae J.-W."/>
            <person name="Lee S.-Y."/>
        </authorList>
    </citation>
    <scope>NUCLEOTIDE SEQUENCE [LARGE SCALE GENOMIC DNA]</scope>
    <source>
        <strain evidence="4">H21T32</strain>
    </source>
</reference>
<evidence type="ECO:0000256" key="1">
    <source>
        <dbReference type="SAM" id="Phobius"/>
    </source>
</evidence>
<sequence length="78" mass="9255">MVSKRMLLTVKAIKEGFFILLLLIVIGLVLFLYFQRNQTNINSQRKIHDAIDILDERYARGEIDEEEYTQRKKILRGD</sequence>
<dbReference type="KEGG" id="jeh:EJN90_09585"/>
<keyword evidence="4" id="KW-1185">Reference proteome</keyword>
<feature type="transmembrane region" description="Helical" evidence="1">
    <location>
        <begin position="12"/>
        <end position="34"/>
    </location>
</feature>